<keyword evidence="8" id="KW-1185">Reference proteome</keyword>
<dbReference type="GO" id="GO:0022857">
    <property type="term" value="F:transmembrane transporter activity"/>
    <property type="evidence" value="ECO:0007669"/>
    <property type="project" value="InterPro"/>
</dbReference>
<feature type="region of interest" description="Disordered" evidence="5">
    <location>
        <begin position="168"/>
        <end position="187"/>
    </location>
</feature>
<evidence type="ECO:0000256" key="3">
    <source>
        <dbReference type="ARBA" id="ARBA00022989"/>
    </source>
</evidence>
<evidence type="ECO:0000256" key="6">
    <source>
        <dbReference type="SAM" id="Phobius"/>
    </source>
</evidence>
<evidence type="ECO:0000313" key="7">
    <source>
        <dbReference type="EMBL" id="KAB8298178.1"/>
    </source>
</evidence>
<evidence type="ECO:0000256" key="5">
    <source>
        <dbReference type="SAM" id="MobiDB-lite"/>
    </source>
</evidence>
<gene>
    <name evidence="7" type="ORF">EYC80_001924</name>
</gene>
<feature type="transmembrane region" description="Helical" evidence="6">
    <location>
        <begin position="45"/>
        <end position="68"/>
    </location>
</feature>
<dbReference type="Pfam" id="PF07690">
    <property type="entry name" value="MFS_1"/>
    <property type="match status" value="1"/>
</dbReference>
<reference evidence="7 8" key="1">
    <citation type="submission" date="2019-06" db="EMBL/GenBank/DDBJ databases">
        <title>Genome Sequence of the Brown Rot Fungal Pathogen Monilinia laxa.</title>
        <authorList>
            <person name="De Miccolis Angelini R.M."/>
            <person name="Landi L."/>
            <person name="Abate D."/>
            <person name="Pollastro S."/>
            <person name="Romanazzi G."/>
            <person name="Faretra F."/>
        </authorList>
    </citation>
    <scope>NUCLEOTIDE SEQUENCE [LARGE SCALE GENOMIC DNA]</scope>
    <source>
        <strain evidence="7 8">Mlax316</strain>
    </source>
</reference>
<name>A0A5N6K6E8_MONLA</name>
<keyword evidence="4 6" id="KW-0472">Membrane</keyword>
<evidence type="ECO:0000256" key="1">
    <source>
        <dbReference type="ARBA" id="ARBA00004141"/>
    </source>
</evidence>
<keyword evidence="2 6" id="KW-0812">Transmembrane</keyword>
<feature type="transmembrane region" description="Helical" evidence="6">
    <location>
        <begin position="285"/>
        <end position="303"/>
    </location>
</feature>
<evidence type="ECO:0000313" key="8">
    <source>
        <dbReference type="Proteomes" id="UP000326757"/>
    </source>
</evidence>
<dbReference type="InterPro" id="IPR011701">
    <property type="entry name" value="MFS"/>
</dbReference>
<feature type="transmembrane region" description="Helical" evidence="6">
    <location>
        <begin position="136"/>
        <end position="159"/>
    </location>
</feature>
<dbReference type="InterPro" id="IPR036259">
    <property type="entry name" value="MFS_trans_sf"/>
</dbReference>
<protein>
    <recommendedName>
        <fullName evidence="9">Major facilitator superfamily (MFS) profile domain-containing protein</fullName>
    </recommendedName>
</protein>
<feature type="transmembrane region" description="Helical" evidence="6">
    <location>
        <begin position="338"/>
        <end position="357"/>
    </location>
</feature>
<sequence>MCKIPEIQVPLATIRGWKSFGDTVPVLLVAIPIGSLGDSYGRRKIMALSLIGVGLSLLEIFVVCAFPETFDLRWVWLSPVFLLCGGGLYSSAAFMFAMASSLIPEDKRSYAFYYIFSAFCIAELVGSYIASITIDISPWIACGMAMGSLILALVLLWMVPLSQATLPQPESPSHPAPSSSTPFSHSQDDVPILKPTILTTVCQALTQSNALLCIPIFLVGTLRYTTLSILIQYFSVHFGQKISQGATFYAETAIINIILFNFLIPRATAYLQSKHNAKPEKIDLALVRISLGSLLLGSLAIGLSPSRGWILVGVSILAAGFGLRVSTLSLISHFTPPASIATIYASIAVLENLGHAITDPSMQHIFAATLRLPPFWHALPFFITAICYSLAVTLRFDPTHPISSRLISFHPISSIPSILQTSHLFTSPAC</sequence>
<feature type="transmembrane region" description="Helical" evidence="6">
    <location>
        <begin position="246"/>
        <end position="264"/>
    </location>
</feature>
<evidence type="ECO:0000256" key="4">
    <source>
        <dbReference type="ARBA" id="ARBA00023136"/>
    </source>
</evidence>
<dbReference type="Gene3D" id="1.20.1250.20">
    <property type="entry name" value="MFS general substrate transporter like domains"/>
    <property type="match status" value="1"/>
</dbReference>
<comment type="subcellular location">
    <subcellularLocation>
        <location evidence="1">Membrane</location>
        <topology evidence="1">Multi-pass membrane protein</topology>
    </subcellularLocation>
</comment>
<evidence type="ECO:0008006" key="9">
    <source>
        <dbReference type="Google" id="ProtNLM"/>
    </source>
</evidence>
<feature type="transmembrane region" description="Helical" evidence="6">
    <location>
        <begin position="210"/>
        <end position="234"/>
    </location>
</feature>
<comment type="caution">
    <text evidence="7">The sequence shown here is derived from an EMBL/GenBank/DDBJ whole genome shotgun (WGS) entry which is preliminary data.</text>
</comment>
<feature type="transmembrane region" description="Helical" evidence="6">
    <location>
        <begin position="74"/>
        <end position="99"/>
    </location>
</feature>
<dbReference type="Proteomes" id="UP000326757">
    <property type="component" value="Unassembled WGS sequence"/>
</dbReference>
<feature type="transmembrane region" description="Helical" evidence="6">
    <location>
        <begin position="309"/>
        <end position="331"/>
    </location>
</feature>
<feature type="transmembrane region" description="Helical" evidence="6">
    <location>
        <begin position="377"/>
        <end position="396"/>
    </location>
</feature>
<dbReference type="GO" id="GO:0016020">
    <property type="term" value="C:membrane"/>
    <property type="evidence" value="ECO:0007669"/>
    <property type="project" value="UniProtKB-SubCell"/>
</dbReference>
<evidence type="ECO:0000256" key="2">
    <source>
        <dbReference type="ARBA" id="ARBA00022692"/>
    </source>
</evidence>
<keyword evidence="3 6" id="KW-1133">Transmembrane helix</keyword>
<proteinExistence type="predicted"/>
<feature type="transmembrane region" description="Helical" evidence="6">
    <location>
        <begin position="111"/>
        <end position="130"/>
    </location>
</feature>
<feature type="compositionally biased region" description="Low complexity" evidence="5">
    <location>
        <begin position="176"/>
        <end position="185"/>
    </location>
</feature>
<dbReference type="OrthoDB" id="194139at2759"/>
<dbReference type="PANTHER" id="PTHR23507">
    <property type="entry name" value="ZGC:174356"/>
    <property type="match status" value="1"/>
</dbReference>
<organism evidence="7 8">
    <name type="scientific">Monilinia laxa</name>
    <name type="common">Brown rot fungus</name>
    <name type="synonym">Sclerotinia laxa</name>
    <dbReference type="NCBI Taxonomy" id="61186"/>
    <lineage>
        <taxon>Eukaryota</taxon>
        <taxon>Fungi</taxon>
        <taxon>Dikarya</taxon>
        <taxon>Ascomycota</taxon>
        <taxon>Pezizomycotina</taxon>
        <taxon>Leotiomycetes</taxon>
        <taxon>Helotiales</taxon>
        <taxon>Sclerotiniaceae</taxon>
        <taxon>Monilinia</taxon>
    </lineage>
</organism>
<dbReference type="SUPFAM" id="SSF103473">
    <property type="entry name" value="MFS general substrate transporter"/>
    <property type="match status" value="1"/>
</dbReference>
<dbReference type="AlphaFoldDB" id="A0A5N6K6E8"/>
<dbReference type="PANTHER" id="PTHR23507:SF1">
    <property type="entry name" value="FI18259P1-RELATED"/>
    <property type="match status" value="1"/>
</dbReference>
<dbReference type="EMBL" id="VIGI01000007">
    <property type="protein sequence ID" value="KAB8298178.1"/>
    <property type="molecule type" value="Genomic_DNA"/>
</dbReference>
<accession>A0A5N6K6E8</accession>